<gene>
    <name evidence="1" type="ORF">AWRI4619_LOCUS8322</name>
</gene>
<sequence>MPFAKLFKCCKIAGAAHSDETPAIRLITINKPVTKNAVSILPTPTKPIPQLDVSPSSSTSVAMLDHASISSINSPVNSFTINDDYENVDLASSIVFSTPPRKVRKALVSPFDDQHEVGYALAVTGSSFDNEDDFFYASSPCSTTPSVLFEQSSRINSFNTVASSVDSEVGDQYHVIYAPTTAAHEDEADQRAMEHQRGNLQYQNLQRNDTLAMLEGTIPQPNDTLDSELMETLAVFLGHK</sequence>
<protein>
    <submittedName>
        <fullName evidence="1">Uncharacterized protein</fullName>
    </submittedName>
</protein>
<feature type="non-terminal residue" evidence="1">
    <location>
        <position position="1"/>
    </location>
</feature>
<evidence type="ECO:0000313" key="2">
    <source>
        <dbReference type="Proteomes" id="UP000716446"/>
    </source>
</evidence>
<dbReference type="Proteomes" id="UP000716446">
    <property type="component" value="Unassembled WGS sequence"/>
</dbReference>
<dbReference type="EMBL" id="CAIJEN010000014">
    <property type="protein sequence ID" value="CAD0094224.1"/>
    <property type="molecule type" value="Genomic_DNA"/>
</dbReference>
<dbReference type="AlphaFoldDB" id="A0A9N8PFD4"/>
<evidence type="ECO:0000313" key="1">
    <source>
        <dbReference type="EMBL" id="CAD0094224.1"/>
    </source>
</evidence>
<accession>A0A9N8PFD4</accession>
<reference evidence="1" key="1">
    <citation type="submission" date="2020-06" db="EMBL/GenBank/DDBJ databases">
        <authorList>
            <person name="Onetto C."/>
        </authorList>
    </citation>
    <scope>NUCLEOTIDE SEQUENCE</scope>
</reference>
<comment type="caution">
    <text evidence="1">The sequence shown here is derived from an EMBL/GenBank/DDBJ whole genome shotgun (WGS) entry which is preliminary data.</text>
</comment>
<name>A0A9N8PFD4_9PEZI</name>
<proteinExistence type="predicted"/>
<keyword evidence="2" id="KW-1185">Reference proteome</keyword>
<organism evidence="1 2">
    <name type="scientific">Aureobasidium vineae</name>
    <dbReference type="NCBI Taxonomy" id="2773715"/>
    <lineage>
        <taxon>Eukaryota</taxon>
        <taxon>Fungi</taxon>
        <taxon>Dikarya</taxon>
        <taxon>Ascomycota</taxon>
        <taxon>Pezizomycotina</taxon>
        <taxon>Dothideomycetes</taxon>
        <taxon>Dothideomycetidae</taxon>
        <taxon>Dothideales</taxon>
        <taxon>Saccotheciaceae</taxon>
        <taxon>Aureobasidium</taxon>
    </lineage>
</organism>